<reference evidence="2" key="2">
    <citation type="submission" date="2025-08" db="UniProtKB">
        <authorList>
            <consortium name="RefSeq"/>
        </authorList>
    </citation>
    <scope>IDENTIFICATION</scope>
    <source>
        <tissue evidence="2">Whole plant</tissue>
    </source>
</reference>
<gene>
    <name evidence="2" type="primary">LOC110272772</name>
</gene>
<dbReference type="KEGG" id="adu:110272772"/>
<name>A0A9C6WRF4_ARADU</name>
<keyword evidence="1" id="KW-1185">Reference proteome</keyword>
<evidence type="ECO:0000313" key="2">
    <source>
        <dbReference type="RefSeq" id="XP_052119056.1"/>
    </source>
</evidence>
<dbReference type="Proteomes" id="UP000515211">
    <property type="component" value="Chromosome 6"/>
</dbReference>
<dbReference type="RefSeq" id="XP_052119056.1">
    <property type="nucleotide sequence ID" value="XM_052263096.1"/>
</dbReference>
<dbReference type="Gene3D" id="2.60.120.330">
    <property type="entry name" value="B-lactam Antibiotic, Isopenicillin N Synthase, Chain"/>
    <property type="match status" value="1"/>
</dbReference>
<dbReference type="AlphaFoldDB" id="A0A9C6WRF4"/>
<evidence type="ECO:0000313" key="1">
    <source>
        <dbReference type="Proteomes" id="UP000515211"/>
    </source>
</evidence>
<sequence>MVPSRSASSSPRPCHASSLVFHGASIPLSLAASRLRASVLPCFPRLAAPCLHPSLTALPLRLSRLIVTNGEYKSCVHRAITNPDRARLSVETFHDPAKTVRISPASELIDESPPAKYQGVVYGDYVKSCSSMNFTCPSYCELNSFLQVYNVNALHFLNCYVIYTRSGKSEVHDGCIYLLMN</sequence>
<reference evidence="1" key="1">
    <citation type="journal article" date="2016" name="Nat. Genet.">
        <title>The genome sequences of Arachis duranensis and Arachis ipaensis, the diploid ancestors of cultivated peanut.</title>
        <authorList>
            <person name="Bertioli D.J."/>
            <person name="Cannon S.B."/>
            <person name="Froenicke L."/>
            <person name="Huang G."/>
            <person name="Farmer A.D."/>
            <person name="Cannon E.K."/>
            <person name="Liu X."/>
            <person name="Gao D."/>
            <person name="Clevenger J."/>
            <person name="Dash S."/>
            <person name="Ren L."/>
            <person name="Moretzsohn M.C."/>
            <person name="Shirasawa K."/>
            <person name="Huang W."/>
            <person name="Vidigal B."/>
            <person name="Abernathy B."/>
            <person name="Chu Y."/>
            <person name="Niederhuth C.E."/>
            <person name="Umale P."/>
            <person name="Araujo A.C."/>
            <person name="Kozik A."/>
            <person name="Kim K.D."/>
            <person name="Burow M.D."/>
            <person name="Varshney R.K."/>
            <person name="Wang X."/>
            <person name="Zhang X."/>
            <person name="Barkley N."/>
            <person name="Guimaraes P.M."/>
            <person name="Isobe S."/>
            <person name="Guo B."/>
            <person name="Liao B."/>
            <person name="Stalker H.T."/>
            <person name="Schmitz R.J."/>
            <person name="Scheffler B.E."/>
            <person name="Leal-Bertioli S.C."/>
            <person name="Xun X."/>
            <person name="Jackson S.A."/>
            <person name="Michelmore R."/>
            <person name="Ozias-Akins P."/>
        </authorList>
    </citation>
    <scope>NUCLEOTIDE SEQUENCE [LARGE SCALE GENOMIC DNA]</scope>
    <source>
        <strain evidence="1">cv. V14167</strain>
    </source>
</reference>
<proteinExistence type="predicted"/>
<dbReference type="SUPFAM" id="SSF51197">
    <property type="entry name" value="Clavaminate synthase-like"/>
    <property type="match status" value="1"/>
</dbReference>
<protein>
    <submittedName>
        <fullName evidence="2">Gibberellin 3-beta-dioxygenase 1-like</fullName>
    </submittedName>
</protein>
<dbReference type="InterPro" id="IPR027443">
    <property type="entry name" value="IPNS-like_sf"/>
</dbReference>
<dbReference type="GeneID" id="110272772"/>
<organism evidence="1 2">
    <name type="scientific">Arachis duranensis</name>
    <name type="common">Wild peanut</name>
    <dbReference type="NCBI Taxonomy" id="130453"/>
    <lineage>
        <taxon>Eukaryota</taxon>
        <taxon>Viridiplantae</taxon>
        <taxon>Streptophyta</taxon>
        <taxon>Embryophyta</taxon>
        <taxon>Tracheophyta</taxon>
        <taxon>Spermatophyta</taxon>
        <taxon>Magnoliopsida</taxon>
        <taxon>eudicotyledons</taxon>
        <taxon>Gunneridae</taxon>
        <taxon>Pentapetalae</taxon>
        <taxon>rosids</taxon>
        <taxon>fabids</taxon>
        <taxon>Fabales</taxon>
        <taxon>Fabaceae</taxon>
        <taxon>Papilionoideae</taxon>
        <taxon>50 kb inversion clade</taxon>
        <taxon>dalbergioids sensu lato</taxon>
        <taxon>Dalbergieae</taxon>
        <taxon>Pterocarpus clade</taxon>
        <taxon>Arachis</taxon>
    </lineage>
</organism>
<accession>A0A9C6WRF4</accession>